<sequence length="817" mass="90012">MNDRREVLKKFDVERLINIALLGLRDYRAITDNIVYALVNTSDMCRFPIADDTSRSINQGSFGVVETRYMKGELVVSANLSGGRFEKVTCVFKTNKKAVSASGDMQVGEVTVPHEMGGGGSVATVLYLPDPIMEIVMNCLSTHIYDSGRFMGMSRLLGAFLCREKGRITSVIQKSVTSLYGALETNWANICTNELVFRGCLVQIVYSLYLLRVSYGFTHLDLHFGNVLLDTIEGYGKARQYNGVELKGHKYVLYNTNNDSVDERGVRVPRMLAVPIANGGIIARISDYGAGIMMTGRGDSSYTSKSNAVISTNARVLAMLKGGLEAYRNCIRSTSYSNTCDLRFFLLDTFKAMSQYGNKTVSSIVTQWLDNYYYVIFNRRIGDDLPASERNDPNVMTRHVGIDKGFESSAYMLNAVYALCEGNVKSKLVPFNFPRSRTLAGVDRVQVYYAPPYYSNDRGGSALNENNSILCETSAAFSNDADRSVLRTGVEHETGRAPTTAAEGLVHDSTRIPPTPLYGLDEYTTDAGIRVSVYAFNRPTVTFTKGSVYSDGTLVPESLYGTPIPFIKMTELRFPKKYERIGYSLSTLNKSVDSSTLIRVSVGNYSKDKAKLGQSLACFGDAVSSLYQKKSADGVKRVKYPAWAFPFTGAIVIPKLRGDTLKFGELTAIASSVKRAEAAMPCCPVLKSRKGDVNLVSLMSDWNWSGVRTQNDPIQPYITDAGVIPNNMLTSHAIILDDGMYTSIIYVHGPRDGVLGVSRFNLLEILDMKDNVKCAMCLSSGPYSTLEYRDAGNRIAVTNTIPAHVPDIRTLNVSSIE</sequence>
<keyword evidence="1" id="KW-0808">Transferase</keyword>
<gene>
    <name evidence="1" type="primary">ORF064</name>
</gene>
<dbReference type="Proteomes" id="UP000008030">
    <property type="component" value="Segment"/>
</dbReference>
<keyword evidence="2" id="KW-1185">Reference proteome</keyword>
<dbReference type="GO" id="GO:0004674">
    <property type="term" value="F:protein serine/threonine kinase activity"/>
    <property type="evidence" value="ECO:0007669"/>
    <property type="project" value="UniProtKB-KW"/>
</dbReference>
<dbReference type="OrthoDB" id="29497at10239"/>
<reference evidence="1 2" key="1">
    <citation type="journal article" date="2006" name="J. Virol.">
        <title>Genomic sequence of Spodoptera frugiperda Ascovirus 1a, an enveloped, double-stranded DNA insect virus that manipulates apoptosis for viral reproduction.</title>
        <authorList>
            <person name="Bideshi D.K."/>
            <person name="Demattei M.V."/>
            <person name="Rouleux-Bonnin F."/>
            <person name="Stasiak K."/>
            <person name="Tan Y."/>
            <person name="Bigot S."/>
            <person name="Bigot Y."/>
            <person name="Federici B.A."/>
        </authorList>
    </citation>
    <scope>NUCLEOTIDE SEQUENCE [LARGE SCALE GENOMIC DNA]</scope>
    <source>
        <strain evidence="2">SvAV-1a</strain>
    </source>
</reference>
<keyword evidence="1" id="KW-0418">Kinase</keyword>
<dbReference type="KEGG" id="vg:4306269"/>
<keyword evidence="1" id="KW-0723">Serine/threonine-protein kinase</keyword>
<proteinExistence type="predicted"/>
<name>Q0E537_SFAVA</name>
<dbReference type="EMBL" id="AM398843">
    <property type="protein sequence ID" value="CAL44664.1"/>
    <property type="molecule type" value="Genomic_DNA"/>
</dbReference>
<organism evidence="1 2">
    <name type="scientific">Spodoptera frugiperda ascovirus 1a</name>
    <name type="common">SfAV-1a</name>
    <dbReference type="NCBI Taxonomy" id="113370"/>
    <lineage>
        <taxon>Viruses</taxon>
        <taxon>Varidnaviria</taxon>
        <taxon>Bamfordvirae</taxon>
        <taxon>Nucleocytoviricota</taxon>
        <taxon>Megaviricetes</taxon>
        <taxon>Pimascovirales</taxon>
        <taxon>Pimascovirales incertae sedis</taxon>
        <taxon>Ascoviridae</taxon>
        <taxon>Ascovirus</taxon>
        <taxon>Ascovirus sfav1a</taxon>
    </lineage>
</organism>
<protein>
    <submittedName>
        <fullName evidence="1">90 kDa Serine/threonine protein kinase</fullName>
    </submittedName>
</protein>
<evidence type="ECO:0000313" key="2">
    <source>
        <dbReference type="Proteomes" id="UP000008030"/>
    </source>
</evidence>
<dbReference type="RefSeq" id="YP_762419.1">
    <property type="nucleotide sequence ID" value="NC_008361.1"/>
</dbReference>
<evidence type="ECO:0000313" key="1">
    <source>
        <dbReference type="EMBL" id="CAL44664.1"/>
    </source>
</evidence>
<dbReference type="GeneID" id="4306269"/>
<accession>Q0E537</accession>
<dbReference type="Gene3D" id="1.10.510.10">
    <property type="entry name" value="Transferase(Phosphotransferase) domain 1"/>
    <property type="match status" value="1"/>
</dbReference>
<organismHost>
    <name type="scientific">Spodoptera frugiperda</name>
    <name type="common">Fall armyworm</name>
    <dbReference type="NCBI Taxonomy" id="7108"/>
</organismHost>